<evidence type="ECO:0000256" key="2">
    <source>
        <dbReference type="ARBA" id="ARBA00010617"/>
    </source>
</evidence>
<sequence>MISSMSYPEHTVHWSVHSTHKNPKYFPDPEKFDPSRFEGNGIKPYSFVPFGGGPRMCPGKEYARLAILVFMHNVIMNGVIHTPTAMFRRFMRRHHQHAISLTDPNPLQIQWRNHILDPDSDIVTYWKHAFLITSIIALFIDPLYFFLPSVRPKHGDRVTHSDFIYVCLSSDRKLAVLITYFRFTADLFFFLHILMKFRTVFVAPSSRVFGR</sequence>
<name>A0A8X8C320_POPTO</name>
<keyword evidence="3 8" id="KW-0812">Transmembrane</keyword>
<dbReference type="GO" id="GO:0016705">
    <property type="term" value="F:oxidoreductase activity, acting on paired donors, with incorporation or reduction of molecular oxygen"/>
    <property type="evidence" value="ECO:0007669"/>
    <property type="project" value="InterPro"/>
</dbReference>
<proteinExistence type="inferred from homology"/>
<comment type="similarity">
    <text evidence="2 7">Belongs to the cytochrome P450 family.</text>
</comment>
<dbReference type="OrthoDB" id="3945418at2759"/>
<evidence type="ECO:0000256" key="8">
    <source>
        <dbReference type="SAM" id="Phobius"/>
    </source>
</evidence>
<dbReference type="GO" id="GO:0016020">
    <property type="term" value="C:membrane"/>
    <property type="evidence" value="ECO:0007669"/>
    <property type="project" value="UniProtKB-SubCell"/>
</dbReference>
<dbReference type="InterPro" id="IPR017972">
    <property type="entry name" value="Cyt_P450_CS"/>
</dbReference>
<evidence type="ECO:0000256" key="5">
    <source>
        <dbReference type="ARBA" id="ARBA00022989"/>
    </source>
</evidence>
<keyword evidence="8" id="KW-0472">Membrane</keyword>
<comment type="subcellular location">
    <subcellularLocation>
        <location evidence="1">Membrane</location>
        <topology evidence="1">Single-pass membrane protein</topology>
    </subcellularLocation>
</comment>
<dbReference type="GO" id="GO:0016125">
    <property type="term" value="P:sterol metabolic process"/>
    <property type="evidence" value="ECO:0007669"/>
    <property type="project" value="TreeGrafter"/>
</dbReference>
<dbReference type="EMBL" id="JAAWWB010000038">
    <property type="protein sequence ID" value="KAG6737859.1"/>
    <property type="molecule type" value="Genomic_DNA"/>
</dbReference>
<dbReference type="GO" id="GO:0020037">
    <property type="term" value="F:heme binding"/>
    <property type="evidence" value="ECO:0007669"/>
    <property type="project" value="InterPro"/>
</dbReference>
<dbReference type="GO" id="GO:0004497">
    <property type="term" value="F:monooxygenase activity"/>
    <property type="evidence" value="ECO:0007669"/>
    <property type="project" value="UniProtKB-KW"/>
</dbReference>
<dbReference type="InterPro" id="IPR001128">
    <property type="entry name" value="Cyt_P450"/>
</dbReference>
<feature type="transmembrane region" description="Helical" evidence="8">
    <location>
        <begin position="174"/>
        <end position="195"/>
    </location>
</feature>
<keyword evidence="4 7" id="KW-0479">Metal-binding</keyword>
<reference evidence="9" key="1">
    <citation type="journal article" date="2020" name="bioRxiv">
        <title>Hybrid origin of Populus tomentosa Carr. identified through genome sequencing and phylogenomic analysis.</title>
        <authorList>
            <person name="An X."/>
            <person name="Gao K."/>
            <person name="Chen Z."/>
            <person name="Li J."/>
            <person name="Yang X."/>
            <person name="Yang X."/>
            <person name="Zhou J."/>
            <person name="Guo T."/>
            <person name="Zhao T."/>
            <person name="Huang S."/>
            <person name="Miao D."/>
            <person name="Khan W.U."/>
            <person name="Rao P."/>
            <person name="Ye M."/>
            <person name="Lei B."/>
            <person name="Liao W."/>
            <person name="Wang J."/>
            <person name="Ji L."/>
            <person name="Li Y."/>
            <person name="Guo B."/>
            <person name="Mustafa N.S."/>
            <person name="Li S."/>
            <person name="Yun Q."/>
            <person name="Keller S.R."/>
            <person name="Mao J."/>
            <person name="Zhang R."/>
            <person name="Strauss S.H."/>
        </authorList>
    </citation>
    <scope>NUCLEOTIDE SEQUENCE</scope>
    <source>
        <strain evidence="9">GM15</strain>
        <tissue evidence="9">Leaf</tissue>
    </source>
</reference>
<organism evidence="9 10">
    <name type="scientific">Populus tomentosa</name>
    <name type="common">Chinese white poplar</name>
    <dbReference type="NCBI Taxonomy" id="118781"/>
    <lineage>
        <taxon>Eukaryota</taxon>
        <taxon>Viridiplantae</taxon>
        <taxon>Streptophyta</taxon>
        <taxon>Embryophyta</taxon>
        <taxon>Tracheophyta</taxon>
        <taxon>Spermatophyta</taxon>
        <taxon>Magnoliopsida</taxon>
        <taxon>eudicotyledons</taxon>
        <taxon>Gunneridae</taxon>
        <taxon>Pentapetalae</taxon>
        <taxon>rosids</taxon>
        <taxon>fabids</taxon>
        <taxon>Malpighiales</taxon>
        <taxon>Salicaceae</taxon>
        <taxon>Saliceae</taxon>
        <taxon>Populus</taxon>
    </lineage>
</organism>
<dbReference type="GO" id="GO:0005506">
    <property type="term" value="F:iron ion binding"/>
    <property type="evidence" value="ECO:0007669"/>
    <property type="project" value="InterPro"/>
</dbReference>
<feature type="transmembrane region" description="Helical" evidence="8">
    <location>
        <begin position="125"/>
        <end position="147"/>
    </location>
</feature>
<feature type="transmembrane region" description="Helical" evidence="8">
    <location>
        <begin position="62"/>
        <end position="80"/>
    </location>
</feature>
<dbReference type="PROSITE" id="PS00086">
    <property type="entry name" value="CYTOCHROME_P450"/>
    <property type="match status" value="1"/>
</dbReference>
<keyword evidence="6 7" id="KW-0408">Iron</keyword>
<accession>A0A8X8C320</accession>
<gene>
    <name evidence="9" type="ORF">POTOM_059390</name>
</gene>
<keyword evidence="7" id="KW-0503">Monooxygenase</keyword>
<protein>
    <submittedName>
        <fullName evidence="9">Uncharacterized protein</fullName>
    </submittedName>
</protein>
<evidence type="ECO:0000256" key="7">
    <source>
        <dbReference type="RuleBase" id="RU000461"/>
    </source>
</evidence>
<dbReference type="PANTHER" id="PTHR24286">
    <property type="entry name" value="CYTOCHROME P450 26"/>
    <property type="match status" value="1"/>
</dbReference>
<dbReference type="Pfam" id="PF00067">
    <property type="entry name" value="p450"/>
    <property type="match status" value="1"/>
</dbReference>
<evidence type="ECO:0000256" key="6">
    <source>
        <dbReference type="ARBA" id="ARBA00023004"/>
    </source>
</evidence>
<dbReference type="AlphaFoldDB" id="A0A8X8C320"/>
<keyword evidence="7" id="KW-0560">Oxidoreductase</keyword>
<evidence type="ECO:0000256" key="3">
    <source>
        <dbReference type="ARBA" id="ARBA00022692"/>
    </source>
</evidence>
<evidence type="ECO:0000313" key="10">
    <source>
        <dbReference type="Proteomes" id="UP000886885"/>
    </source>
</evidence>
<evidence type="ECO:0000256" key="4">
    <source>
        <dbReference type="ARBA" id="ARBA00022723"/>
    </source>
</evidence>
<keyword evidence="7" id="KW-0349">Heme</keyword>
<keyword evidence="10" id="KW-1185">Reference proteome</keyword>
<evidence type="ECO:0000313" key="9">
    <source>
        <dbReference type="EMBL" id="KAG6737859.1"/>
    </source>
</evidence>
<comment type="caution">
    <text evidence="9">The sequence shown here is derived from an EMBL/GenBank/DDBJ whole genome shotgun (WGS) entry which is preliminary data.</text>
</comment>
<evidence type="ECO:0000256" key="1">
    <source>
        <dbReference type="ARBA" id="ARBA00004167"/>
    </source>
</evidence>
<dbReference type="PANTHER" id="PTHR24286:SF53">
    <property type="entry name" value="BETA-AMYRIN 28-OXIDASE-LIKE"/>
    <property type="match status" value="1"/>
</dbReference>
<keyword evidence="5 8" id="KW-1133">Transmembrane helix</keyword>
<dbReference type="Proteomes" id="UP000886885">
    <property type="component" value="Chromosome 19D"/>
</dbReference>